<dbReference type="EMBL" id="BKCJ011436712">
    <property type="protein sequence ID" value="GFD33541.1"/>
    <property type="molecule type" value="Genomic_DNA"/>
</dbReference>
<sequence length="47" mass="5233">MCRGYEIRCGGLGSRFDALDGVGRCHGCFGLKWSHVLSFLTKEVLEQ</sequence>
<organism evidence="1">
    <name type="scientific">Tanacetum cinerariifolium</name>
    <name type="common">Dalmatian daisy</name>
    <name type="synonym">Chrysanthemum cinerariifolium</name>
    <dbReference type="NCBI Taxonomy" id="118510"/>
    <lineage>
        <taxon>Eukaryota</taxon>
        <taxon>Viridiplantae</taxon>
        <taxon>Streptophyta</taxon>
        <taxon>Embryophyta</taxon>
        <taxon>Tracheophyta</taxon>
        <taxon>Spermatophyta</taxon>
        <taxon>Magnoliopsida</taxon>
        <taxon>eudicotyledons</taxon>
        <taxon>Gunneridae</taxon>
        <taxon>Pentapetalae</taxon>
        <taxon>asterids</taxon>
        <taxon>campanulids</taxon>
        <taxon>Asterales</taxon>
        <taxon>Asteraceae</taxon>
        <taxon>Asteroideae</taxon>
        <taxon>Anthemideae</taxon>
        <taxon>Anthemidinae</taxon>
        <taxon>Tanacetum</taxon>
    </lineage>
</organism>
<reference evidence="1" key="1">
    <citation type="journal article" date="2019" name="Sci. Rep.">
        <title>Draft genome of Tanacetum cinerariifolium, the natural source of mosquito coil.</title>
        <authorList>
            <person name="Yamashiro T."/>
            <person name="Shiraishi A."/>
            <person name="Satake H."/>
            <person name="Nakayama K."/>
        </authorList>
    </citation>
    <scope>NUCLEOTIDE SEQUENCE</scope>
</reference>
<comment type="caution">
    <text evidence="1">The sequence shown here is derived from an EMBL/GenBank/DDBJ whole genome shotgun (WGS) entry which is preliminary data.</text>
</comment>
<proteinExistence type="predicted"/>
<gene>
    <name evidence="1" type="ORF">Tci_905510</name>
</gene>
<evidence type="ECO:0000313" key="1">
    <source>
        <dbReference type="EMBL" id="GFD33541.1"/>
    </source>
</evidence>
<dbReference type="AlphaFoldDB" id="A0A699VK35"/>
<feature type="non-terminal residue" evidence="1">
    <location>
        <position position="47"/>
    </location>
</feature>
<protein>
    <submittedName>
        <fullName evidence="1">Uncharacterized protein</fullName>
    </submittedName>
</protein>
<name>A0A699VK35_TANCI</name>
<accession>A0A699VK35</accession>